<protein>
    <recommendedName>
        <fullName evidence="5">Exodeoxyribonuclease 7 large subunit</fullName>
        <ecNumber evidence="5">3.1.11.6</ecNumber>
    </recommendedName>
    <alternativeName>
        <fullName evidence="5">Exodeoxyribonuclease VII large subunit</fullName>
        <shortName evidence="5">Exonuclease VII large subunit</shortName>
    </alternativeName>
</protein>
<keyword evidence="4 5" id="KW-0269">Exonuclease</keyword>
<evidence type="ECO:0000259" key="8">
    <source>
        <dbReference type="Pfam" id="PF13742"/>
    </source>
</evidence>
<dbReference type="InterPro" id="IPR020579">
    <property type="entry name" value="Exonuc_VII_lsu_C"/>
</dbReference>
<dbReference type="InterPro" id="IPR003753">
    <property type="entry name" value="Exonuc_VII_L"/>
</dbReference>
<reference evidence="10 12" key="2">
    <citation type="submission" date="2018-06" db="EMBL/GenBank/DDBJ databases">
        <authorList>
            <consortium name="Pathogen Informatics"/>
            <person name="Doyle S."/>
        </authorList>
    </citation>
    <scope>NUCLEOTIDE SEQUENCE [LARGE SCALE GENOMIC DNA]</scope>
    <source>
        <strain evidence="10 12">NCTC12437</strain>
    </source>
</reference>
<dbReference type="Pfam" id="PF02601">
    <property type="entry name" value="Exonuc_VII_L"/>
    <property type="match status" value="1"/>
</dbReference>
<sequence length="456" mass="51227">MNLLEIELKSGNMRNEVTTISVSQLNKQVRLWMEQDLADVRVMGELSNLSKPSSGHLYFTLKDETAQVRCVYFRNAHNRYTNQFKDGQQVIAYGRLSLYEARGDYQLIVQDLSDAGIGELYQQFERLKSKLAALGLFESSLKRILPRYPQVIGVVTSPTGAALRDILSTLSRRYPSASVLIYPTEVQGKTAARQIVNAIQQANLQKRADVLILARGGGSIEDLWAFNDEELAHTIRSSSIPVVSGVGHETDFTIADFVADLRAATPTAAAEAVTPDRNELLSSLQMLHRHLNQSMRKLLEQKTLRLSHQISTLASPKRLILSHWQALDFTEKQLSNSFAYYLGKKIHRLDMLENNLKLVNPIMQVSQSSGKLMALELQLNEKIKHALENARQGFIAKITKLDMISPLATLRRGYSIATSNSEIIYNSQQVNIGDTVNIRLNEGELDCRIVNKHHSD</sequence>
<dbReference type="PANTHER" id="PTHR30008">
    <property type="entry name" value="EXODEOXYRIBONUCLEASE 7 LARGE SUBUNIT"/>
    <property type="match status" value="1"/>
</dbReference>
<evidence type="ECO:0000313" key="11">
    <source>
        <dbReference type="Proteomes" id="UP000054735"/>
    </source>
</evidence>
<evidence type="ECO:0000256" key="3">
    <source>
        <dbReference type="ARBA" id="ARBA00022801"/>
    </source>
</evidence>
<keyword evidence="2 5" id="KW-0540">Nuclease</keyword>
<evidence type="ECO:0000313" key="9">
    <source>
        <dbReference type="EMBL" id="KTC75186.1"/>
    </source>
</evidence>
<keyword evidence="1 5" id="KW-0963">Cytoplasm</keyword>
<accession>A0A378I9Z2</accession>
<dbReference type="Proteomes" id="UP000054735">
    <property type="component" value="Unassembled WGS sequence"/>
</dbReference>
<evidence type="ECO:0000256" key="1">
    <source>
        <dbReference type="ARBA" id="ARBA00022490"/>
    </source>
</evidence>
<dbReference type="AlphaFoldDB" id="A0A378I9Z2"/>
<evidence type="ECO:0000256" key="4">
    <source>
        <dbReference type="ARBA" id="ARBA00022839"/>
    </source>
</evidence>
<keyword evidence="11" id="KW-1185">Reference proteome</keyword>
<evidence type="ECO:0000259" key="7">
    <source>
        <dbReference type="Pfam" id="PF02601"/>
    </source>
</evidence>
<name>A0A378I9Z2_9GAMM</name>
<comment type="subcellular location">
    <subcellularLocation>
        <location evidence="5 6">Cytoplasm</location>
    </subcellularLocation>
</comment>
<proteinExistence type="inferred from homology"/>
<comment type="similarity">
    <text evidence="5 6">Belongs to the XseA family.</text>
</comment>
<comment type="catalytic activity">
    <reaction evidence="5 6">
        <text>Exonucleolytic cleavage in either 5'- to 3'- or 3'- to 5'-direction to yield nucleoside 5'-phosphates.</text>
        <dbReference type="EC" id="3.1.11.6"/>
    </reaction>
</comment>
<organism evidence="10 12">
    <name type="scientific">Legionella birminghamensis</name>
    <dbReference type="NCBI Taxonomy" id="28083"/>
    <lineage>
        <taxon>Bacteria</taxon>
        <taxon>Pseudomonadati</taxon>
        <taxon>Pseudomonadota</taxon>
        <taxon>Gammaproteobacteria</taxon>
        <taxon>Legionellales</taxon>
        <taxon>Legionellaceae</taxon>
        <taxon>Legionella</taxon>
    </lineage>
</organism>
<dbReference type="InterPro" id="IPR025824">
    <property type="entry name" value="OB-fold_nuc-bd_dom"/>
</dbReference>
<dbReference type="GO" id="GO:0009318">
    <property type="term" value="C:exodeoxyribonuclease VII complex"/>
    <property type="evidence" value="ECO:0007669"/>
    <property type="project" value="UniProtKB-UniRule"/>
</dbReference>
<dbReference type="NCBIfam" id="TIGR00237">
    <property type="entry name" value="xseA"/>
    <property type="match status" value="1"/>
</dbReference>
<evidence type="ECO:0000256" key="2">
    <source>
        <dbReference type="ARBA" id="ARBA00022722"/>
    </source>
</evidence>
<dbReference type="GO" id="GO:0006308">
    <property type="term" value="P:DNA catabolic process"/>
    <property type="evidence" value="ECO:0007669"/>
    <property type="project" value="UniProtKB-UniRule"/>
</dbReference>
<dbReference type="CDD" id="cd04489">
    <property type="entry name" value="ExoVII_LU_OBF"/>
    <property type="match status" value="1"/>
</dbReference>
<dbReference type="Proteomes" id="UP000255066">
    <property type="component" value="Unassembled WGS sequence"/>
</dbReference>
<dbReference type="HAMAP" id="MF_00378">
    <property type="entry name" value="Exonuc_7_L"/>
    <property type="match status" value="1"/>
</dbReference>
<dbReference type="InterPro" id="IPR012340">
    <property type="entry name" value="NA-bd_OB-fold"/>
</dbReference>
<keyword evidence="3 5" id="KW-0378">Hydrolase</keyword>
<dbReference type="PANTHER" id="PTHR30008:SF0">
    <property type="entry name" value="EXODEOXYRIBONUCLEASE 7 LARGE SUBUNIT"/>
    <property type="match status" value="1"/>
</dbReference>
<evidence type="ECO:0000313" key="10">
    <source>
        <dbReference type="EMBL" id="STX31863.1"/>
    </source>
</evidence>
<dbReference type="EMBL" id="UGNW01000001">
    <property type="protein sequence ID" value="STX31863.1"/>
    <property type="molecule type" value="Genomic_DNA"/>
</dbReference>
<evidence type="ECO:0000256" key="5">
    <source>
        <dbReference type="HAMAP-Rule" id="MF_00378"/>
    </source>
</evidence>
<gene>
    <name evidence="5 10" type="primary">xseA</name>
    <name evidence="9" type="ORF">Lbir_0560</name>
    <name evidence="10" type="ORF">NCTC12437_01637</name>
</gene>
<dbReference type="EMBL" id="LNXT01000006">
    <property type="protein sequence ID" value="KTC75186.1"/>
    <property type="molecule type" value="Genomic_DNA"/>
</dbReference>
<dbReference type="Gene3D" id="2.40.50.140">
    <property type="entry name" value="Nucleic acid-binding proteins"/>
    <property type="match status" value="1"/>
</dbReference>
<feature type="domain" description="OB-fold nucleic acid binding" evidence="8">
    <location>
        <begin position="20"/>
        <end position="112"/>
    </location>
</feature>
<dbReference type="Pfam" id="PF13742">
    <property type="entry name" value="tRNA_anti_2"/>
    <property type="match status" value="1"/>
</dbReference>
<dbReference type="GO" id="GO:0003676">
    <property type="term" value="F:nucleic acid binding"/>
    <property type="evidence" value="ECO:0007669"/>
    <property type="project" value="InterPro"/>
</dbReference>
<reference evidence="9 11" key="1">
    <citation type="submission" date="2015-11" db="EMBL/GenBank/DDBJ databases">
        <title>Genomic analysis of 38 Legionella species identifies large and diverse effector repertoires.</title>
        <authorList>
            <person name="Burstein D."/>
            <person name="Amaro F."/>
            <person name="Zusman T."/>
            <person name="Lifshitz Z."/>
            <person name="Cohen O."/>
            <person name="Gilbert J.A."/>
            <person name="Pupko T."/>
            <person name="Shuman H.A."/>
            <person name="Segal G."/>
        </authorList>
    </citation>
    <scope>NUCLEOTIDE SEQUENCE [LARGE SCALE GENOMIC DNA]</scope>
    <source>
        <strain evidence="9 11">CDC#1407-AL-14</strain>
    </source>
</reference>
<comment type="function">
    <text evidence="5">Bidirectionally degrades single-stranded DNA into large acid-insoluble oligonucleotides, which are then degraded further into small acid-soluble oligonucleotides.</text>
</comment>
<evidence type="ECO:0000256" key="6">
    <source>
        <dbReference type="RuleBase" id="RU004355"/>
    </source>
</evidence>
<comment type="subunit">
    <text evidence="5">Heterooligomer composed of large and small subunits.</text>
</comment>
<dbReference type="STRING" id="28083.Lbir_0560"/>
<feature type="domain" description="Exonuclease VII large subunit C-terminal" evidence="7">
    <location>
        <begin position="136"/>
        <end position="448"/>
    </location>
</feature>
<dbReference type="EC" id="3.1.11.6" evidence="5"/>
<evidence type="ECO:0000313" key="12">
    <source>
        <dbReference type="Proteomes" id="UP000255066"/>
    </source>
</evidence>
<dbReference type="GO" id="GO:0005737">
    <property type="term" value="C:cytoplasm"/>
    <property type="evidence" value="ECO:0007669"/>
    <property type="project" value="UniProtKB-SubCell"/>
</dbReference>
<dbReference type="GO" id="GO:0008855">
    <property type="term" value="F:exodeoxyribonuclease VII activity"/>
    <property type="evidence" value="ECO:0007669"/>
    <property type="project" value="UniProtKB-UniRule"/>
</dbReference>